<evidence type="ECO:0000256" key="1">
    <source>
        <dbReference type="SAM" id="MobiDB-lite"/>
    </source>
</evidence>
<organism evidence="2 3">
    <name type="scientific">Portunus trituberculatus</name>
    <name type="common">Swimming crab</name>
    <name type="synonym">Neptunus trituberculatus</name>
    <dbReference type="NCBI Taxonomy" id="210409"/>
    <lineage>
        <taxon>Eukaryota</taxon>
        <taxon>Metazoa</taxon>
        <taxon>Ecdysozoa</taxon>
        <taxon>Arthropoda</taxon>
        <taxon>Crustacea</taxon>
        <taxon>Multicrustacea</taxon>
        <taxon>Malacostraca</taxon>
        <taxon>Eumalacostraca</taxon>
        <taxon>Eucarida</taxon>
        <taxon>Decapoda</taxon>
        <taxon>Pleocyemata</taxon>
        <taxon>Brachyura</taxon>
        <taxon>Eubrachyura</taxon>
        <taxon>Portunoidea</taxon>
        <taxon>Portunidae</taxon>
        <taxon>Portuninae</taxon>
        <taxon>Portunus</taxon>
    </lineage>
</organism>
<dbReference type="EMBL" id="VSRR010002356">
    <property type="protein sequence ID" value="MPC31040.1"/>
    <property type="molecule type" value="Genomic_DNA"/>
</dbReference>
<comment type="caution">
    <text evidence="2">The sequence shown here is derived from an EMBL/GenBank/DDBJ whole genome shotgun (WGS) entry which is preliminary data.</text>
</comment>
<accession>A0A5B7EA05</accession>
<feature type="compositionally biased region" description="Pro residues" evidence="1">
    <location>
        <begin position="1"/>
        <end position="10"/>
    </location>
</feature>
<evidence type="ECO:0000313" key="3">
    <source>
        <dbReference type="Proteomes" id="UP000324222"/>
    </source>
</evidence>
<dbReference type="Proteomes" id="UP000324222">
    <property type="component" value="Unassembled WGS sequence"/>
</dbReference>
<gene>
    <name evidence="2" type="ORF">E2C01_024316</name>
</gene>
<dbReference type="AlphaFoldDB" id="A0A5B7EA05"/>
<name>A0A5B7EA05_PORTR</name>
<feature type="region of interest" description="Disordered" evidence="1">
    <location>
        <begin position="1"/>
        <end position="130"/>
    </location>
</feature>
<dbReference type="OrthoDB" id="6932368at2759"/>
<keyword evidence="3" id="KW-1185">Reference proteome</keyword>
<evidence type="ECO:0000313" key="2">
    <source>
        <dbReference type="EMBL" id="MPC31040.1"/>
    </source>
</evidence>
<sequence>MQHAPPPPLAPQCSMGGHDAPASPARLTVSHTSSPPAKQRSLDGRALSPPPSRLQPTGGRASVPPIHLRVSTGCAPSQPSVDARHPYWPPAPPQPTEGCASVLPPVSRQPTPISSDSPTPIRTRALGDHSDPKARMVPLYHVYINDILVASSSPQQHAVHLRQVLTVAAAQEDDPELQALLEGPTSLQLVQQQLPDSPR</sequence>
<feature type="compositionally biased region" description="Low complexity" evidence="1">
    <location>
        <begin position="110"/>
        <end position="121"/>
    </location>
</feature>
<reference evidence="2 3" key="1">
    <citation type="submission" date="2019-05" db="EMBL/GenBank/DDBJ databases">
        <title>Another draft genome of Portunus trituberculatus and its Hox gene families provides insights of decapod evolution.</title>
        <authorList>
            <person name="Jeong J.-H."/>
            <person name="Song I."/>
            <person name="Kim S."/>
            <person name="Choi T."/>
            <person name="Kim D."/>
            <person name="Ryu S."/>
            <person name="Kim W."/>
        </authorList>
    </citation>
    <scope>NUCLEOTIDE SEQUENCE [LARGE SCALE GENOMIC DNA]</scope>
    <source>
        <tissue evidence="2">Muscle</tissue>
    </source>
</reference>
<protein>
    <submittedName>
        <fullName evidence="2">Uncharacterized protein</fullName>
    </submittedName>
</protein>
<proteinExistence type="predicted"/>